<feature type="chain" id="PRO_5030026763" evidence="1">
    <location>
        <begin position="20"/>
        <end position="115"/>
    </location>
</feature>
<accession>A0A1D8SGZ3</accession>
<evidence type="ECO:0000313" key="2">
    <source>
        <dbReference type="EMBL" id="PNM64487.1"/>
    </source>
</evidence>
<dbReference type="EMBL" id="LOSJ02000001">
    <property type="protein sequence ID" value="PNM64487.1"/>
    <property type="molecule type" value="Genomic_DNA"/>
</dbReference>
<dbReference type="RefSeq" id="WP_001226296.1">
    <property type="nucleotide sequence ID" value="NZ_CAWMSS010000002.1"/>
</dbReference>
<dbReference type="InterPro" id="IPR016879">
    <property type="entry name" value="UCP028299"/>
</dbReference>
<keyword evidence="1" id="KW-0732">Signal</keyword>
<dbReference type="Proteomes" id="UP000053748">
    <property type="component" value="Unassembled WGS sequence"/>
</dbReference>
<proteinExistence type="predicted"/>
<dbReference type="PIRSF" id="PIRSF028299">
    <property type="entry name" value="UCP028299"/>
    <property type="match status" value="1"/>
</dbReference>
<protein>
    <submittedName>
        <fullName evidence="2">DUF3316 domain-containing protein</fullName>
    </submittedName>
</protein>
<evidence type="ECO:0000313" key="3">
    <source>
        <dbReference type="Proteomes" id="UP000053748"/>
    </source>
</evidence>
<dbReference type="GeneID" id="93954156"/>
<sequence>MRKIILGLAALTLSASVFASMDTSYEARTLEAGVYATQDQAYAAGVKKTEQLQTLPTKTLANELSVWGSKVLPQTLKIDDTEVLVESVSAKAGDTQYRSMVKVNYHYQTRDTGRD</sequence>
<dbReference type="STRING" id="674.VM_18060"/>
<name>A0A1D8SGZ3_VIBMI</name>
<reference evidence="2" key="1">
    <citation type="submission" date="2017-12" db="EMBL/GenBank/DDBJ databases">
        <title>FDA dAtabase for Regulatory Grade micrObial Sequences (FDA-ARGOS): Supporting development and validation of Infectious Disease Dx tests.</title>
        <authorList>
            <person name="Hoffmann M."/>
            <person name="Allard M."/>
            <person name="Evans P."/>
            <person name="Brown E."/>
            <person name="Tallon L.J."/>
            <person name="Sadzewicz L."/>
            <person name="Sengamalay N."/>
            <person name="Ott S."/>
            <person name="Godinez A."/>
            <person name="Nagaraj S."/>
            <person name="Vavikolanu K."/>
            <person name="Aluvathingal J."/>
            <person name="Nadendla S."/>
            <person name="Hobson J."/>
            <person name="Sichtig H."/>
        </authorList>
    </citation>
    <scope>NUCLEOTIDE SEQUENCE [LARGE SCALE GENOMIC DNA]</scope>
    <source>
        <strain evidence="2">FDAARGOS_113</strain>
    </source>
</reference>
<feature type="signal peptide" evidence="1">
    <location>
        <begin position="1"/>
        <end position="19"/>
    </location>
</feature>
<evidence type="ECO:0000256" key="1">
    <source>
        <dbReference type="SAM" id="SignalP"/>
    </source>
</evidence>
<organism evidence="2 3">
    <name type="scientific">Vibrio mimicus</name>
    <dbReference type="NCBI Taxonomy" id="674"/>
    <lineage>
        <taxon>Bacteria</taxon>
        <taxon>Pseudomonadati</taxon>
        <taxon>Pseudomonadota</taxon>
        <taxon>Gammaproteobacteria</taxon>
        <taxon>Vibrionales</taxon>
        <taxon>Vibrionaceae</taxon>
        <taxon>Vibrio</taxon>
    </lineage>
</organism>
<comment type="caution">
    <text evidence="2">The sequence shown here is derived from an EMBL/GenBank/DDBJ whole genome shotgun (WGS) entry which is preliminary data.</text>
</comment>
<dbReference type="AlphaFoldDB" id="A0A1D8SGZ3"/>
<dbReference type="Pfam" id="PF11777">
    <property type="entry name" value="DUF3316"/>
    <property type="match status" value="1"/>
</dbReference>
<keyword evidence="3" id="KW-1185">Reference proteome</keyword>
<dbReference type="OrthoDB" id="5904423at2"/>
<gene>
    <name evidence="2" type="ORF">AL544_006130</name>
</gene>
<dbReference type="eggNOG" id="ENOG5031NC2">
    <property type="taxonomic scope" value="Bacteria"/>
</dbReference>